<proteinExistence type="predicted"/>
<evidence type="ECO:0000313" key="1">
    <source>
        <dbReference type="EMBL" id="MFB9443076.1"/>
    </source>
</evidence>
<name>A0ABV5M2Q1_9ACTN</name>
<keyword evidence="2" id="KW-1185">Reference proteome</keyword>
<accession>A0ABV5M2Q1</accession>
<reference evidence="1 2" key="1">
    <citation type="submission" date="2024-09" db="EMBL/GenBank/DDBJ databases">
        <authorList>
            <person name="Sun Q."/>
            <person name="Mori K."/>
        </authorList>
    </citation>
    <scope>NUCLEOTIDE SEQUENCE [LARGE SCALE GENOMIC DNA]</scope>
    <source>
        <strain evidence="1 2">JCM 3307</strain>
    </source>
</reference>
<dbReference type="RefSeq" id="WP_223099555.1">
    <property type="nucleotide sequence ID" value="NZ_CP061913.1"/>
</dbReference>
<sequence length="146" mass="14843">MPELIFPLDEVLVLAEHAAAAPSSAPPAAGEPPGPALLLAADDGIYLLSNGLPQLDAAAGEPHAYGIRAVYADGYGPGTPPTARDAMTGVSGELLTALPIPEPVLRRLRATATNHDLFTLTLSADNVVLGVARRHPGGELQAPACG</sequence>
<dbReference type="EMBL" id="JBHMCA010000019">
    <property type="protein sequence ID" value="MFB9443076.1"/>
    <property type="molecule type" value="Genomic_DNA"/>
</dbReference>
<dbReference type="Proteomes" id="UP001589608">
    <property type="component" value="Unassembled WGS sequence"/>
</dbReference>
<protein>
    <submittedName>
        <fullName evidence="1">Uncharacterized protein</fullName>
    </submittedName>
</protein>
<evidence type="ECO:0000313" key="2">
    <source>
        <dbReference type="Proteomes" id="UP001589608"/>
    </source>
</evidence>
<gene>
    <name evidence="1" type="ORF">ACFFTR_08270</name>
</gene>
<comment type="caution">
    <text evidence="1">The sequence shown here is derived from an EMBL/GenBank/DDBJ whole genome shotgun (WGS) entry which is preliminary data.</text>
</comment>
<organism evidence="1 2">
    <name type="scientific">Dactylosporangium vinaceum</name>
    <dbReference type="NCBI Taxonomy" id="53362"/>
    <lineage>
        <taxon>Bacteria</taxon>
        <taxon>Bacillati</taxon>
        <taxon>Actinomycetota</taxon>
        <taxon>Actinomycetes</taxon>
        <taxon>Micromonosporales</taxon>
        <taxon>Micromonosporaceae</taxon>
        <taxon>Dactylosporangium</taxon>
    </lineage>
</organism>